<dbReference type="EMBL" id="VSRR010135917">
    <property type="protein sequence ID" value="MPD03393.1"/>
    <property type="molecule type" value="Genomic_DNA"/>
</dbReference>
<name>A0A5B7K4F0_PORTR</name>
<dbReference type="AlphaFoldDB" id="A0A5B7K4F0"/>
<reference evidence="2 3" key="1">
    <citation type="submission" date="2019-05" db="EMBL/GenBank/DDBJ databases">
        <title>Another draft genome of Portunus trituberculatus and its Hox gene families provides insights of decapod evolution.</title>
        <authorList>
            <person name="Jeong J.-H."/>
            <person name="Song I."/>
            <person name="Kim S."/>
            <person name="Choi T."/>
            <person name="Kim D."/>
            <person name="Ryu S."/>
            <person name="Kim W."/>
        </authorList>
    </citation>
    <scope>NUCLEOTIDE SEQUENCE [LARGE SCALE GENOMIC DNA]</scope>
    <source>
        <tissue evidence="2">Muscle</tissue>
    </source>
</reference>
<organism evidence="2 3">
    <name type="scientific">Portunus trituberculatus</name>
    <name type="common">Swimming crab</name>
    <name type="synonym">Neptunus trituberculatus</name>
    <dbReference type="NCBI Taxonomy" id="210409"/>
    <lineage>
        <taxon>Eukaryota</taxon>
        <taxon>Metazoa</taxon>
        <taxon>Ecdysozoa</taxon>
        <taxon>Arthropoda</taxon>
        <taxon>Crustacea</taxon>
        <taxon>Multicrustacea</taxon>
        <taxon>Malacostraca</taxon>
        <taxon>Eumalacostraca</taxon>
        <taxon>Eucarida</taxon>
        <taxon>Decapoda</taxon>
        <taxon>Pleocyemata</taxon>
        <taxon>Brachyura</taxon>
        <taxon>Eubrachyura</taxon>
        <taxon>Portunoidea</taxon>
        <taxon>Portunidae</taxon>
        <taxon>Portuninae</taxon>
        <taxon>Portunus</taxon>
    </lineage>
</organism>
<accession>A0A5B7K4F0</accession>
<proteinExistence type="predicted"/>
<feature type="region of interest" description="Disordered" evidence="1">
    <location>
        <begin position="1"/>
        <end position="41"/>
    </location>
</feature>
<protein>
    <submittedName>
        <fullName evidence="2">Uncharacterized protein</fullName>
    </submittedName>
</protein>
<gene>
    <name evidence="2" type="ORF">E2C01_099030</name>
</gene>
<evidence type="ECO:0000313" key="3">
    <source>
        <dbReference type="Proteomes" id="UP000324222"/>
    </source>
</evidence>
<evidence type="ECO:0000256" key="1">
    <source>
        <dbReference type="SAM" id="MobiDB-lite"/>
    </source>
</evidence>
<evidence type="ECO:0000313" key="2">
    <source>
        <dbReference type="EMBL" id="MPD03393.1"/>
    </source>
</evidence>
<feature type="compositionally biased region" description="Basic residues" evidence="1">
    <location>
        <begin position="32"/>
        <end position="41"/>
    </location>
</feature>
<sequence length="41" mass="4668">MPREARAAGGQEEGEEIKGQERVGVRKGVMTTKKKQRKRKE</sequence>
<keyword evidence="3" id="KW-1185">Reference proteome</keyword>
<dbReference type="Proteomes" id="UP000324222">
    <property type="component" value="Unassembled WGS sequence"/>
</dbReference>
<comment type="caution">
    <text evidence="2">The sequence shown here is derived from an EMBL/GenBank/DDBJ whole genome shotgun (WGS) entry which is preliminary data.</text>
</comment>